<evidence type="ECO:0000256" key="13">
    <source>
        <dbReference type="ARBA" id="ARBA00023098"/>
    </source>
</evidence>
<keyword evidence="18" id="KW-0479">Metal-binding</keyword>
<dbReference type="PANTHER" id="PTHR42853:SF3">
    <property type="entry name" value="ACETYL-COENZYME A CARBOXYLASE CARBOXYL TRANSFERASE SUBUNIT ALPHA, CHLOROPLASTIC"/>
    <property type="match status" value="1"/>
</dbReference>
<evidence type="ECO:0000313" key="22">
    <source>
        <dbReference type="EMBL" id="MCK9876815.1"/>
    </source>
</evidence>
<comment type="similarity">
    <text evidence="18">Belongs to the AccD/PCCB family.</text>
</comment>
<evidence type="ECO:0000256" key="10">
    <source>
        <dbReference type="ARBA" id="ARBA00022771"/>
    </source>
</evidence>
<evidence type="ECO:0000256" key="3">
    <source>
        <dbReference type="ARBA" id="ARBA00006276"/>
    </source>
</evidence>
<evidence type="ECO:0000256" key="14">
    <source>
        <dbReference type="ARBA" id="ARBA00023160"/>
    </source>
</evidence>
<evidence type="ECO:0000256" key="11">
    <source>
        <dbReference type="ARBA" id="ARBA00022832"/>
    </source>
</evidence>
<dbReference type="EC" id="2.1.3.15" evidence="17"/>
<comment type="catalytic activity">
    <reaction evidence="16 17">
        <text>N(6)-carboxybiotinyl-L-lysyl-[protein] + acetyl-CoA = N(6)-biotinyl-L-lysyl-[protein] + malonyl-CoA</text>
        <dbReference type="Rhea" id="RHEA:54728"/>
        <dbReference type="Rhea" id="RHEA-COMP:10505"/>
        <dbReference type="Rhea" id="RHEA-COMP:10506"/>
        <dbReference type="ChEBI" id="CHEBI:57288"/>
        <dbReference type="ChEBI" id="CHEBI:57384"/>
        <dbReference type="ChEBI" id="CHEBI:83144"/>
        <dbReference type="ChEBI" id="CHEBI:83145"/>
        <dbReference type="EC" id="2.1.3.15"/>
    </reaction>
</comment>
<comment type="pathway">
    <text evidence="2 17">Lipid metabolism; malonyl-CoA biosynthesis; malonyl-CoA from acetyl-CoA: step 1/1.</text>
</comment>
<evidence type="ECO:0000256" key="15">
    <source>
        <dbReference type="ARBA" id="ARBA00025280"/>
    </source>
</evidence>
<evidence type="ECO:0000256" key="16">
    <source>
        <dbReference type="ARBA" id="ARBA00049152"/>
    </source>
</evidence>
<evidence type="ECO:0000256" key="9">
    <source>
        <dbReference type="ARBA" id="ARBA00022741"/>
    </source>
</evidence>
<keyword evidence="13 17" id="KW-0443">Lipid metabolism</keyword>
<keyword evidence="14 17" id="KW-0275">Fatty acid biosynthesis</keyword>
<keyword evidence="7 17" id="KW-0444">Lipid biosynthesis</keyword>
<evidence type="ECO:0000256" key="17">
    <source>
        <dbReference type="HAMAP-Rule" id="MF_00823"/>
    </source>
</evidence>
<feature type="compositionally biased region" description="Basic and acidic residues" evidence="19">
    <location>
        <begin position="600"/>
        <end position="616"/>
    </location>
</feature>
<dbReference type="NCBIfam" id="TIGR00513">
    <property type="entry name" value="accA"/>
    <property type="match status" value="1"/>
</dbReference>
<dbReference type="RefSeq" id="WP_248825116.1">
    <property type="nucleotide sequence ID" value="NZ_JALKFT010000012.1"/>
</dbReference>
<organism evidence="22 23">
    <name type="scientific">Frankia umida</name>
    <dbReference type="NCBI Taxonomy" id="573489"/>
    <lineage>
        <taxon>Bacteria</taxon>
        <taxon>Bacillati</taxon>
        <taxon>Actinomycetota</taxon>
        <taxon>Actinomycetes</taxon>
        <taxon>Frankiales</taxon>
        <taxon>Frankiaceae</taxon>
        <taxon>Frankia</taxon>
    </lineage>
</organism>
<evidence type="ECO:0000256" key="12">
    <source>
        <dbReference type="ARBA" id="ARBA00022840"/>
    </source>
</evidence>
<evidence type="ECO:0000256" key="19">
    <source>
        <dbReference type="SAM" id="MobiDB-lite"/>
    </source>
</evidence>
<evidence type="ECO:0000256" key="18">
    <source>
        <dbReference type="HAMAP-Rule" id="MF_01395"/>
    </source>
</evidence>
<feature type="zinc finger region" description="C4-type" evidence="18">
    <location>
        <begin position="31"/>
        <end position="53"/>
    </location>
</feature>
<evidence type="ECO:0000256" key="5">
    <source>
        <dbReference type="ARBA" id="ARBA00011664"/>
    </source>
</evidence>
<sequence length="616" mass="64745">MTIEATLGASSSRDPGTASTKGSAGSSWLLCGGCNTMIYGRRFDRAARVCADCGWHAPLTADGRLEQLLDPGSRRDIDVLAIDGDPLGFVDSRPYPDRLRAARAATGLHDAALAVHGTIEGNPVVVVVMDFRFLGGSLGAAVGEVFTRGAEVALRERTPLITVTASGGARMQEGAIALMQMAKTSQALGQLDEAGILTVSIITDPTFGGVAASFATLADVIIAEPGARLGFAGRRVIEQTIRQVLPADFQTAEFLRTHGVVDIISPRRDLRPTLGRLLSVSSRRDDGIPRQPLRAGGAILTKIADLPERDSWESVRTARRLGRPSTLDYIDMILEDFTELRGDRMSADCPALVAGLGRLDGVPVAVIGTQKGHTADELRHRNFGMPTPSGYRKSARVMRLAAKLGLPVITLIDTAGAYPGMEAEEQAQAVAIAENLRLMASLAVPVVAVVTGEGGSGGALALAFADRVLMCENAVYSVISAEGCASILWKDPAAAPRAAAALRVNSRELLRLGIVDGVIPEPDGGADADPAAAASALRAALRICLAELTPLDQMTLVTRRRTRFRQFGVPTAGANATDSDSDTSTPSDAAGKHAAATDDQPGHEQSPHEQTVEAHR</sequence>
<comment type="caution">
    <text evidence="22">The sequence shown here is derived from an EMBL/GenBank/DDBJ whole genome shotgun (WGS) entry which is preliminary data.</text>
</comment>
<dbReference type="InterPro" id="IPR011763">
    <property type="entry name" value="COA_CT_C"/>
</dbReference>
<reference evidence="22 23" key="1">
    <citation type="submission" date="2022-04" db="EMBL/GenBank/DDBJ databases">
        <title>Genome diversity in the genus Frankia.</title>
        <authorList>
            <person name="Carlos-Shanley C."/>
            <person name="Hahn D."/>
        </authorList>
    </citation>
    <scope>NUCLEOTIDE SEQUENCE [LARGE SCALE GENOMIC DNA]</scope>
    <source>
        <strain evidence="22 23">Ag45/Mut15</strain>
    </source>
</reference>
<dbReference type="NCBIfam" id="TIGR00515">
    <property type="entry name" value="accD"/>
    <property type="match status" value="1"/>
</dbReference>
<dbReference type="PANTHER" id="PTHR42853">
    <property type="entry name" value="ACETYL-COENZYME A CARBOXYLASE CARBOXYL TRANSFERASE SUBUNIT ALPHA"/>
    <property type="match status" value="1"/>
</dbReference>
<evidence type="ECO:0000256" key="2">
    <source>
        <dbReference type="ARBA" id="ARBA00004956"/>
    </source>
</evidence>
<feature type="binding site" evidence="18">
    <location>
        <position position="31"/>
    </location>
    <ligand>
        <name>Zn(2+)</name>
        <dbReference type="ChEBI" id="CHEBI:29105"/>
    </ligand>
</feature>
<proteinExistence type="inferred from homology"/>
<evidence type="ECO:0000256" key="6">
    <source>
        <dbReference type="ARBA" id="ARBA00022490"/>
    </source>
</evidence>
<keyword evidence="12 17" id="KW-0067">ATP-binding</keyword>
<dbReference type="InterPro" id="IPR029045">
    <property type="entry name" value="ClpP/crotonase-like_dom_sf"/>
</dbReference>
<feature type="compositionally biased region" description="Low complexity" evidence="19">
    <location>
        <begin position="571"/>
        <end position="589"/>
    </location>
</feature>
<evidence type="ECO:0000256" key="8">
    <source>
        <dbReference type="ARBA" id="ARBA00022679"/>
    </source>
</evidence>
<comment type="similarity">
    <text evidence="3">In the C-terminal section; belongs to the AccA family.</text>
</comment>
<comment type="cofactor">
    <cofactor evidence="18">
        <name>Zn(2+)</name>
        <dbReference type="ChEBI" id="CHEBI:29105"/>
    </cofactor>
    <text evidence="18">Binds 1 zinc ion per subunit.</text>
</comment>
<accession>A0ABT0JZ39</accession>
<dbReference type="InterPro" id="IPR034733">
    <property type="entry name" value="AcCoA_carboxyl_beta"/>
</dbReference>
<dbReference type="Pfam" id="PF01039">
    <property type="entry name" value="Carboxyl_trans"/>
    <property type="match status" value="1"/>
</dbReference>
<evidence type="ECO:0000256" key="4">
    <source>
        <dbReference type="ARBA" id="ARBA00010284"/>
    </source>
</evidence>
<feature type="region of interest" description="Disordered" evidence="19">
    <location>
        <begin position="568"/>
        <end position="616"/>
    </location>
</feature>
<name>A0ABT0JZ39_9ACTN</name>
<comment type="subunit">
    <text evidence="17">Acetyl-CoA carboxylase is a heterohexamer composed of biotin carboxyl carrier protein (AccB), biotin carboxylase (AccC) and two subunits each of ACCase subunit alpha (AccA) and ACCase subunit beta (AccD).</text>
</comment>
<evidence type="ECO:0000256" key="1">
    <source>
        <dbReference type="ARBA" id="ARBA00004496"/>
    </source>
</evidence>
<dbReference type="HAMAP" id="MF_01395">
    <property type="entry name" value="AcetylCoA_CT_beta"/>
    <property type="match status" value="1"/>
</dbReference>
<dbReference type="GO" id="GO:0016740">
    <property type="term" value="F:transferase activity"/>
    <property type="evidence" value="ECO:0007669"/>
    <property type="project" value="UniProtKB-KW"/>
</dbReference>
<dbReference type="EMBL" id="JALKFT010000012">
    <property type="protein sequence ID" value="MCK9876815.1"/>
    <property type="molecule type" value="Genomic_DNA"/>
</dbReference>
<dbReference type="HAMAP" id="MF_00823">
    <property type="entry name" value="AcetylCoA_CT_alpha"/>
    <property type="match status" value="1"/>
</dbReference>
<dbReference type="Pfam" id="PF03255">
    <property type="entry name" value="ACCA"/>
    <property type="match status" value="1"/>
</dbReference>
<dbReference type="InterPro" id="IPR000438">
    <property type="entry name" value="Acetyl_CoA_COase_Trfase_b_su"/>
</dbReference>
<feature type="binding site" evidence="18">
    <location>
        <position position="53"/>
    </location>
    <ligand>
        <name>Zn(2+)</name>
        <dbReference type="ChEBI" id="CHEBI:29105"/>
    </ligand>
</feature>
<dbReference type="InterPro" id="IPR001095">
    <property type="entry name" value="Acetyl_CoA_COase_a_su"/>
</dbReference>
<evidence type="ECO:0000259" key="20">
    <source>
        <dbReference type="PROSITE" id="PS50980"/>
    </source>
</evidence>
<dbReference type="PROSITE" id="PS50989">
    <property type="entry name" value="COA_CT_CTER"/>
    <property type="match status" value="1"/>
</dbReference>
<keyword evidence="10 18" id="KW-0863">Zinc-finger</keyword>
<dbReference type="NCBIfam" id="NF041504">
    <property type="entry name" value="AccA_sub"/>
    <property type="match status" value="1"/>
</dbReference>
<keyword evidence="18" id="KW-0862">Zinc</keyword>
<feature type="domain" description="CoA carboxyltransferase C-terminal" evidence="21">
    <location>
        <begin position="298"/>
        <end position="547"/>
    </location>
</feature>
<comment type="function">
    <text evidence="15 18">Component of the acetyl coenzyme A carboxylase (ACC) complex. Biotin carboxylase (BC) catalyzes the carboxylation of biotin on its carrier protein (BCCP) and then the CO(2) group is transferred by the transcarboxylase to acetyl-CoA to form malonyl-CoA.</text>
</comment>
<feature type="binding site" evidence="18">
    <location>
        <position position="34"/>
    </location>
    <ligand>
        <name>Zn(2+)</name>
        <dbReference type="ChEBI" id="CHEBI:29105"/>
    </ligand>
</feature>
<dbReference type="InterPro" id="IPR011762">
    <property type="entry name" value="COA_CT_N"/>
</dbReference>
<feature type="binding site" evidence="18">
    <location>
        <position position="50"/>
    </location>
    <ligand>
        <name>Zn(2+)</name>
        <dbReference type="ChEBI" id="CHEBI:29105"/>
    </ligand>
</feature>
<feature type="region of interest" description="Disordered" evidence="19">
    <location>
        <begin position="1"/>
        <end position="24"/>
    </location>
</feature>
<feature type="domain" description="CoA carboxyltransferase N-terminal" evidence="20">
    <location>
        <begin position="27"/>
        <end position="296"/>
    </location>
</feature>
<gene>
    <name evidence="17 22" type="primary">accA</name>
    <name evidence="18" type="synonym">accD</name>
    <name evidence="22" type="ORF">MXD59_13670</name>
</gene>
<dbReference type="Proteomes" id="UP001201873">
    <property type="component" value="Unassembled WGS sequence"/>
</dbReference>
<dbReference type="PROSITE" id="PS50980">
    <property type="entry name" value="COA_CT_NTER"/>
    <property type="match status" value="1"/>
</dbReference>
<evidence type="ECO:0000313" key="23">
    <source>
        <dbReference type="Proteomes" id="UP001201873"/>
    </source>
</evidence>
<keyword evidence="9 17" id="KW-0547">Nucleotide-binding</keyword>
<evidence type="ECO:0000256" key="7">
    <source>
        <dbReference type="ARBA" id="ARBA00022516"/>
    </source>
</evidence>
<dbReference type="Gene3D" id="3.90.226.10">
    <property type="entry name" value="2-enoyl-CoA Hydratase, Chain A, domain 1"/>
    <property type="match status" value="2"/>
</dbReference>
<keyword evidence="11 17" id="KW-0276">Fatty acid metabolism</keyword>
<keyword evidence="23" id="KW-1185">Reference proteome</keyword>
<comment type="subunit">
    <text evidence="5">Acetyl-CoA carboxylase is a heterotetramer composed of biotin carboxyl carrier protein (AccB), biotin carboxylase (AccC) and two subunits of ACCase subunit beta/alpha.</text>
</comment>
<evidence type="ECO:0000259" key="21">
    <source>
        <dbReference type="PROSITE" id="PS50989"/>
    </source>
</evidence>
<comment type="function">
    <text evidence="17">Component of the acetyl coenzyme A carboxylase (ACC) complex. First, biotin carboxylase catalyzes the carboxylation of biotin on its carrier protein (BCCP) and then the CO(2) group is transferred by the carboxyltransferase to acetyl-CoA to form malonyl-CoA.</text>
</comment>
<protein>
    <recommendedName>
        <fullName evidence="17 18">Multifunctional fusion protein</fullName>
    </recommendedName>
    <domain>
        <recommendedName>
            <fullName evidence="17">Acetyl-coenzyme A carboxylase carboxyl transferase subunit alpha</fullName>
            <shortName evidence="17">ACCase subunit alpha</shortName>
            <shortName evidence="17">Acetyl-CoA carboxylase carboxyltransferase subunit alpha</shortName>
            <ecNumber evidence="17">2.1.3.15</ecNumber>
        </recommendedName>
    </domain>
    <domain>
        <recommendedName>
            <fullName evidence="18">Acetyl-coenzyme A carboxylase carboxyl transferase subunit beta</fullName>
            <shortName evidence="18">ACCase subunit beta</shortName>
            <shortName evidence="18">Acetyl-CoA carboxylase carboxyltransferase subunit beta</shortName>
        </recommendedName>
    </domain>
</protein>
<comment type="similarity">
    <text evidence="4">In the N-terminal section; belongs to the AccD/PCCB family.</text>
</comment>
<dbReference type="SUPFAM" id="SSF52096">
    <property type="entry name" value="ClpP/crotonase"/>
    <property type="match status" value="2"/>
</dbReference>
<keyword evidence="6 17" id="KW-0963">Cytoplasm</keyword>
<dbReference type="PRINTS" id="PR01070">
    <property type="entry name" value="ACCCTRFRASEB"/>
</dbReference>
<comment type="subcellular location">
    <subcellularLocation>
        <location evidence="1 17">Cytoplasm</location>
    </subcellularLocation>
</comment>
<comment type="similarity">
    <text evidence="17">Belongs to the AccA family.</text>
</comment>
<keyword evidence="8 17" id="KW-0808">Transferase</keyword>